<organism evidence="6 7">
    <name type="scientific">Branchiostoma belcheri</name>
    <name type="common">Amphioxus</name>
    <dbReference type="NCBI Taxonomy" id="7741"/>
    <lineage>
        <taxon>Eukaryota</taxon>
        <taxon>Metazoa</taxon>
        <taxon>Chordata</taxon>
        <taxon>Cephalochordata</taxon>
        <taxon>Leptocardii</taxon>
        <taxon>Amphioxiformes</taxon>
        <taxon>Branchiostomatidae</taxon>
        <taxon>Branchiostoma</taxon>
    </lineage>
</organism>
<dbReference type="InterPro" id="IPR000542">
    <property type="entry name" value="Carn_acyl_trans"/>
</dbReference>
<protein>
    <submittedName>
        <fullName evidence="7">Carnitine O-palmitoyltransferase 1, muscle isoform-like</fullName>
    </submittedName>
</protein>
<keyword evidence="4" id="KW-0472">Membrane</keyword>
<keyword evidence="4" id="KW-1133">Transmembrane helix</keyword>
<dbReference type="InterPro" id="IPR039551">
    <property type="entry name" value="Cho/carn_acyl_trans"/>
</dbReference>
<evidence type="ECO:0000259" key="5">
    <source>
        <dbReference type="Pfam" id="PF00755"/>
    </source>
</evidence>
<dbReference type="GO" id="GO:0009437">
    <property type="term" value="P:carnitine metabolic process"/>
    <property type="evidence" value="ECO:0007669"/>
    <property type="project" value="TreeGrafter"/>
</dbReference>
<comment type="catalytic activity">
    <reaction evidence="3">
        <text>4,8-dimethylnonanoyl-CoA + (R)-carnitine = O-4,8-dimethylnonanoyl-(R)-carnitine + CoA</text>
        <dbReference type="Rhea" id="RHEA:44860"/>
        <dbReference type="ChEBI" id="CHEBI:16347"/>
        <dbReference type="ChEBI" id="CHEBI:57287"/>
        <dbReference type="ChEBI" id="CHEBI:77061"/>
        <dbReference type="ChEBI" id="CHEBI:84654"/>
    </reaction>
</comment>
<dbReference type="GO" id="GO:0004095">
    <property type="term" value="F:carnitine O-palmitoyltransferase activity"/>
    <property type="evidence" value="ECO:0007669"/>
    <property type="project" value="TreeGrafter"/>
</dbReference>
<dbReference type="GO" id="GO:0005739">
    <property type="term" value="C:mitochondrion"/>
    <property type="evidence" value="ECO:0007669"/>
    <property type="project" value="TreeGrafter"/>
</dbReference>
<dbReference type="KEGG" id="bbel:109469058"/>
<evidence type="ECO:0000256" key="2">
    <source>
        <dbReference type="ARBA" id="ARBA00023315"/>
    </source>
</evidence>
<dbReference type="UniPathway" id="UPA00659"/>
<evidence type="ECO:0000313" key="7">
    <source>
        <dbReference type="RefSeq" id="XP_019623003.1"/>
    </source>
</evidence>
<dbReference type="GeneID" id="109469058"/>
<dbReference type="InterPro" id="IPR042572">
    <property type="entry name" value="Carn_acyl_trans_N"/>
</dbReference>
<reference evidence="7" key="1">
    <citation type="submission" date="2025-08" db="UniProtKB">
        <authorList>
            <consortium name="RefSeq"/>
        </authorList>
    </citation>
    <scope>IDENTIFICATION</scope>
    <source>
        <tissue evidence="7">Gonad</tissue>
    </source>
</reference>
<dbReference type="GO" id="GO:0006635">
    <property type="term" value="P:fatty acid beta-oxidation"/>
    <property type="evidence" value="ECO:0007669"/>
    <property type="project" value="UniProtKB-UniPathway"/>
</dbReference>
<keyword evidence="6" id="KW-1185">Reference proteome</keyword>
<dbReference type="PANTHER" id="PTHR22589">
    <property type="entry name" value="CARNITINE O-ACYLTRANSFERASE"/>
    <property type="match status" value="1"/>
</dbReference>
<feature type="transmembrane region" description="Helical" evidence="4">
    <location>
        <begin position="12"/>
        <end position="31"/>
    </location>
</feature>
<feature type="transmembrane region" description="Helical" evidence="4">
    <location>
        <begin position="51"/>
        <end position="67"/>
    </location>
</feature>
<gene>
    <name evidence="7" type="primary">LOC109469058</name>
</gene>
<dbReference type="PANTHER" id="PTHR22589:SF113">
    <property type="entry name" value="CARNITINE O-PALMITOYLTRANSFERASE 1, LIVER ISOFORM-LIKE"/>
    <property type="match status" value="1"/>
</dbReference>
<feature type="domain" description="Choline/carnitine acyltransferase" evidence="5">
    <location>
        <begin position="122"/>
        <end position="171"/>
    </location>
</feature>
<keyword evidence="4" id="KW-0812">Transmembrane</keyword>
<evidence type="ECO:0000256" key="1">
    <source>
        <dbReference type="ARBA" id="ARBA00005005"/>
    </source>
</evidence>
<evidence type="ECO:0000256" key="3">
    <source>
        <dbReference type="ARBA" id="ARBA00048999"/>
    </source>
</evidence>
<dbReference type="RefSeq" id="XP_019623003.1">
    <property type="nucleotide sequence ID" value="XM_019767444.1"/>
</dbReference>
<keyword evidence="2" id="KW-0012">Acyltransferase</keyword>
<name>A0A6P4YEZ1_BRABE</name>
<evidence type="ECO:0000256" key="4">
    <source>
        <dbReference type="SAM" id="Phobius"/>
    </source>
</evidence>
<dbReference type="AlphaFoldDB" id="A0A6P4YEZ1"/>
<dbReference type="OrthoDB" id="240216at2759"/>
<comment type="pathway">
    <text evidence="1">Lipid metabolism; fatty acid beta-oxidation.</text>
</comment>
<dbReference type="Proteomes" id="UP000515135">
    <property type="component" value="Unplaced"/>
</dbReference>
<proteinExistence type="predicted"/>
<dbReference type="SUPFAM" id="SSF52777">
    <property type="entry name" value="CoA-dependent acyltransferases"/>
    <property type="match status" value="1"/>
</dbReference>
<dbReference type="Pfam" id="PF00755">
    <property type="entry name" value="Carn_acyltransf"/>
    <property type="match status" value="1"/>
</dbReference>
<dbReference type="Gene3D" id="1.10.275.20">
    <property type="entry name" value="Choline/Carnitine o-acyltransferase"/>
    <property type="match status" value="1"/>
</dbReference>
<sequence length="184" mass="20261">MSAVSKSVMDSPLVSTVMIGAAGAATGIIVARSFPGTFATLPPLWSISPPGNGAVCGFVVGCVGWNLRTWCRFLSLKVLLGYRGWMYSPRSRITKVWLYLIDKVMGKGPYSLFEFQSVIPSLPVPDLETTCTKYLDVARPLLSPEEYDRTEEALRLLQKEGKPLQKYLIRRCSGISDRCHVALG</sequence>
<keyword evidence="2" id="KW-0808">Transferase</keyword>
<evidence type="ECO:0000313" key="6">
    <source>
        <dbReference type="Proteomes" id="UP000515135"/>
    </source>
</evidence>
<accession>A0A6P4YEZ1</accession>